<comment type="subcellular location">
    <subcellularLocation>
        <location evidence="1 19">Golgi apparatus</location>
        <location evidence="1 19">Golgi stack membrane</location>
        <topology evidence="1 19">Single-pass type II membrane protein</topology>
    </subcellularLocation>
</comment>
<keyword evidence="10" id="KW-0443">Lipid metabolism</keyword>
<dbReference type="Proteomes" id="UP001295444">
    <property type="component" value="Chromosome 12"/>
</dbReference>
<dbReference type="FunFam" id="3.40.50.11660:FF:000001">
    <property type="entry name" value="alpha-(1,3)-fucosyltransferase 9"/>
    <property type="match status" value="1"/>
</dbReference>
<evidence type="ECO:0000256" key="18">
    <source>
        <dbReference type="ARBA" id="ARBA00036928"/>
    </source>
</evidence>
<evidence type="ECO:0000256" key="12">
    <source>
        <dbReference type="ARBA" id="ARBA00023180"/>
    </source>
</evidence>
<name>A0AAD1WWF0_PELCU</name>
<evidence type="ECO:0000256" key="13">
    <source>
        <dbReference type="ARBA" id="ARBA00029329"/>
    </source>
</evidence>
<dbReference type="SUPFAM" id="SSF53756">
    <property type="entry name" value="UDP-Glycosyltransferase/glycogen phosphorylase"/>
    <property type="match status" value="1"/>
</dbReference>
<evidence type="ECO:0000256" key="11">
    <source>
        <dbReference type="ARBA" id="ARBA00023136"/>
    </source>
</evidence>
<evidence type="ECO:0000256" key="3">
    <source>
        <dbReference type="ARBA" id="ARBA00008919"/>
    </source>
</evidence>
<dbReference type="EMBL" id="OW240923">
    <property type="protein sequence ID" value="CAH2325305.1"/>
    <property type="molecule type" value="Genomic_DNA"/>
</dbReference>
<dbReference type="GO" id="GO:0017083">
    <property type="term" value="F:4-galactosyl-N-acetylglucosaminide 3-alpha-L-fucosyltransferase activity"/>
    <property type="evidence" value="ECO:0007669"/>
    <property type="project" value="UniProtKB-EC"/>
</dbReference>
<keyword evidence="7" id="KW-0735">Signal-anchor</keyword>
<proteinExistence type="inferred from homology"/>
<keyword evidence="9 19" id="KW-0333">Golgi apparatus</keyword>
<evidence type="ECO:0000256" key="1">
    <source>
        <dbReference type="ARBA" id="ARBA00004447"/>
    </source>
</evidence>
<feature type="domain" description="Fucosyltransferase N-terminal" evidence="21">
    <location>
        <begin position="23"/>
        <end position="128"/>
    </location>
</feature>
<organism evidence="22 23">
    <name type="scientific">Pelobates cultripes</name>
    <name type="common">Western spadefoot toad</name>
    <dbReference type="NCBI Taxonomy" id="61616"/>
    <lineage>
        <taxon>Eukaryota</taxon>
        <taxon>Metazoa</taxon>
        <taxon>Chordata</taxon>
        <taxon>Craniata</taxon>
        <taxon>Vertebrata</taxon>
        <taxon>Euteleostomi</taxon>
        <taxon>Amphibia</taxon>
        <taxon>Batrachia</taxon>
        <taxon>Anura</taxon>
        <taxon>Pelobatoidea</taxon>
        <taxon>Pelobatidae</taxon>
        <taxon>Pelobates</taxon>
    </lineage>
</organism>
<keyword evidence="11" id="KW-0472">Membrane</keyword>
<dbReference type="InterPro" id="IPR001503">
    <property type="entry name" value="Glyco_trans_10"/>
</dbReference>
<dbReference type="InterPro" id="IPR055270">
    <property type="entry name" value="Glyco_tran_10_C"/>
</dbReference>
<comment type="similarity">
    <text evidence="3 19">Belongs to the glycosyltransferase 10 family.</text>
</comment>
<sequence length="316" mass="37116">MSSNASEHIQSQELRNVTKIPQFIILLWTWPSKYSFPLNKCPSEIDISDCLYTSDRNMYSSANAIIIPHRGVCSNKSLLPQIPRPPNQFWIWSNMESPSNSPNLVFFDNLINLTMSYRADSDIHTPYGWLVTKKESKKYIIPKKSKLVAWMVSSFKKKSTRVKYYEDLKNYLNIDVFGKYHTQLSRTDYMKNISTYKFYLAFENSIHEDYITEKFWNNAFVSGAVPIVLGPPRKNYERFAPPESFIHVDDFNTTKELASYILDLDKDDKKYQQYFAWKSKYEVSHRGSFMIEYCKVCRGLKLAPGYRTVSIAEWFK</sequence>
<gene>
    <name evidence="22" type="ORF">PECUL_23A027056</name>
</gene>
<comment type="catalytic activity">
    <reaction evidence="16">
        <text>an alpha-Neu5Ac-(2-&gt;3)-beta-D-Gal-(1-&gt;3)-D-GlcNAc derivative + GDP-beta-L-fucose = an alpha-Neu5Ac-(2-&gt;3)-beta-D-Gal-(1-&gt;3)-[alpha-L-Fuc-(1-&gt;4)]-beta-D-GlcNAc derivative + GDP + H(+)</text>
        <dbReference type="Rhea" id="RHEA:62904"/>
        <dbReference type="ChEBI" id="CHEBI:15378"/>
        <dbReference type="ChEBI" id="CHEBI:57273"/>
        <dbReference type="ChEBI" id="CHEBI:58189"/>
        <dbReference type="ChEBI" id="CHEBI:146021"/>
        <dbReference type="ChEBI" id="CHEBI:146022"/>
    </reaction>
    <physiologicalReaction direction="left-to-right" evidence="16">
        <dbReference type="Rhea" id="RHEA:62905"/>
    </physiologicalReaction>
</comment>
<keyword evidence="5 19" id="KW-0808">Transferase</keyword>
<dbReference type="Pfam" id="PF17039">
    <property type="entry name" value="Glyco_tran_10_N"/>
    <property type="match status" value="1"/>
</dbReference>
<dbReference type="GO" id="GO:0006629">
    <property type="term" value="P:lipid metabolic process"/>
    <property type="evidence" value="ECO:0007669"/>
    <property type="project" value="UniProtKB-KW"/>
</dbReference>
<comment type="catalytic activity">
    <reaction evidence="17">
        <text>an N-acetyl-alpha-neuraminyl-(2-&gt;3)-beta-D-galactosyl-(1-&gt;4)-N-acetyl-beta-D-glucosaminyl derivative + GDP-beta-L-fucose = an alpha-Neu5Ac-(2-&gt;3)-beta-D-Gal-(1-&gt;4)-[alpha-L-Fuc-(1-&gt;3)]-beta-D-GlcNAc derivative + GDP + H(+)</text>
        <dbReference type="Rhea" id="RHEA:56076"/>
        <dbReference type="ChEBI" id="CHEBI:15378"/>
        <dbReference type="ChEBI" id="CHEBI:57273"/>
        <dbReference type="ChEBI" id="CHEBI:58189"/>
        <dbReference type="ChEBI" id="CHEBI:136545"/>
        <dbReference type="ChEBI" id="CHEBI:139509"/>
    </reaction>
    <physiologicalReaction direction="left-to-right" evidence="17">
        <dbReference type="Rhea" id="RHEA:56077"/>
    </physiologicalReaction>
</comment>
<dbReference type="GO" id="GO:0017060">
    <property type="term" value="F:3-galactosyl-N-acetylglucosaminide 4-alpha-L-fucosyltransferase activity"/>
    <property type="evidence" value="ECO:0007669"/>
    <property type="project" value="UniProtKB-EC"/>
</dbReference>
<evidence type="ECO:0000256" key="4">
    <source>
        <dbReference type="ARBA" id="ARBA00022676"/>
    </source>
</evidence>
<comment type="catalytic activity">
    <reaction evidence="13">
        <text>a beta-D-galactosyl-(1-&gt;4)-N-acetyl-beta-D-glucosaminyl derivative + GDP-beta-L-fucose = a beta-D-galactosyl-(1-&gt;4)-[alpha-L-fucosyl-(1-&gt;3)]-N-acetyl-beta-D-glucosaminyl derivative + GDP + H(+)</text>
        <dbReference type="Rhea" id="RHEA:14257"/>
        <dbReference type="ChEBI" id="CHEBI:15378"/>
        <dbReference type="ChEBI" id="CHEBI:57273"/>
        <dbReference type="ChEBI" id="CHEBI:58189"/>
        <dbReference type="ChEBI" id="CHEBI:133507"/>
        <dbReference type="ChEBI" id="CHEBI:137941"/>
        <dbReference type="EC" id="2.4.1.152"/>
    </reaction>
    <physiologicalReaction direction="left-to-right" evidence="13">
        <dbReference type="Rhea" id="RHEA:14258"/>
    </physiologicalReaction>
</comment>
<evidence type="ECO:0000256" key="10">
    <source>
        <dbReference type="ARBA" id="ARBA00023098"/>
    </source>
</evidence>
<evidence type="ECO:0000313" key="22">
    <source>
        <dbReference type="EMBL" id="CAH2325305.1"/>
    </source>
</evidence>
<evidence type="ECO:0000256" key="6">
    <source>
        <dbReference type="ARBA" id="ARBA00022692"/>
    </source>
</evidence>
<evidence type="ECO:0000259" key="21">
    <source>
        <dbReference type="Pfam" id="PF17039"/>
    </source>
</evidence>
<dbReference type="InterPro" id="IPR038577">
    <property type="entry name" value="GT10-like_C_sf"/>
</dbReference>
<evidence type="ECO:0000259" key="20">
    <source>
        <dbReference type="Pfam" id="PF00852"/>
    </source>
</evidence>
<comment type="pathway">
    <text evidence="2">Protein modification; protein glycosylation.</text>
</comment>
<evidence type="ECO:0000256" key="16">
    <source>
        <dbReference type="ARBA" id="ARBA00036468"/>
    </source>
</evidence>
<keyword evidence="8" id="KW-1133">Transmembrane helix</keyword>
<keyword evidence="23" id="KW-1185">Reference proteome</keyword>
<dbReference type="PANTHER" id="PTHR11929">
    <property type="entry name" value="ALPHA- 1,3 -FUCOSYLTRANSFERASE"/>
    <property type="match status" value="1"/>
</dbReference>
<evidence type="ECO:0000256" key="14">
    <source>
        <dbReference type="ARBA" id="ARBA00036052"/>
    </source>
</evidence>
<comment type="catalytic activity">
    <reaction evidence="14">
        <text>an alpha-Neu5Ac-(2-&gt;3)-beta-D-Gal-(1-&gt;4)-beta-D-GlcNAc-(1-&gt;3)-beta-D-Gal-(1-&gt;4)-[alpha-L-Fuc-(1-&gt;3)]-beta-D-GlcNAc derivative + GDP-beta-L-fucose = an alpha-Neu5Ac-(2-&gt;3)-beta-D-Gal-(1-&gt;4)-[alpha-L-Fuc-(1-&gt;3)]-beta-D-GlcNAc-(1-&gt;3)-beta-D-Gal-(1-&gt;4)-[alpha-L-Fuc-(1-&gt;3)]-beta-D-GlcNAc derivative + GDP + H(+)</text>
        <dbReference type="Rhea" id="RHEA:52864"/>
        <dbReference type="ChEBI" id="CHEBI:15378"/>
        <dbReference type="ChEBI" id="CHEBI:57273"/>
        <dbReference type="ChEBI" id="CHEBI:58189"/>
        <dbReference type="ChEBI" id="CHEBI:145342"/>
        <dbReference type="ChEBI" id="CHEBI:145343"/>
    </reaction>
    <physiologicalReaction direction="left-to-right" evidence="14">
        <dbReference type="Rhea" id="RHEA:52865"/>
    </physiologicalReaction>
</comment>
<dbReference type="AlphaFoldDB" id="A0AAD1WWF0"/>
<keyword evidence="12" id="KW-0325">Glycoprotein</keyword>
<dbReference type="GO" id="GO:0032580">
    <property type="term" value="C:Golgi cisterna membrane"/>
    <property type="evidence" value="ECO:0007669"/>
    <property type="project" value="UniProtKB-SubCell"/>
</dbReference>
<dbReference type="Pfam" id="PF00852">
    <property type="entry name" value="Glyco_transf_10"/>
    <property type="match status" value="1"/>
</dbReference>
<dbReference type="Gene3D" id="3.40.50.11660">
    <property type="entry name" value="Glycosyl transferase family 10, C-terminal domain"/>
    <property type="match status" value="1"/>
</dbReference>
<accession>A0AAD1WWF0</accession>
<evidence type="ECO:0000256" key="15">
    <source>
        <dbReference type="ARBA" id="ARBA00036273"/>
    </source>
</evidence>
<evidence type="ECO:0000256" key="17">
    <source>
        <dbReference type="ARBA" id="ARBA00036481"/>
    </source>
</evidence>
<reference evidence="22" key="1">
    <citation type="submission" date="2022-03" db="EMBL/GenBank/DDBJ databases">
        <authorList>
            <person name="Alioto T."/>
            <person name="Alioto T."/>
            <person name="Gomez Garrido J."/>
        </authorList>
    </citation>
    <scope>NUCLEOTIDE SEQUENCE</scope>
</reference>
<comment type="catalytic activity">
    <reaction evidence="18">
        <text>beta-D-galactosyl-(1-&gt;4)-N-acetyl-D-glucosamine + GDP-beta-L-fucose = beta-D-galactosyl-(1-&gt;4)-[alpha-L-fucosyl-(1-&gt;3)]-N-acetyl-D-glucosamine + GDP + H(+)</text>
        <dbReference type="Rhea" id="RHEA:62824"/>
        <dbReference type="ChEBI" id="CHEBI:15378"/>
        <dbReference type="ChEBI" id="CHEBI:57273"/>
        <dbReference type="ChEBI" id="CHEBI:58189"/>
        <dbReference type="ChEBI" id="CHEBI:60152"/>
        <dbReference type="ChEBI" id="CHEBI:62287"/>
    </reaction>
    <physiologicalReaction direction="left-to-right" evidence="18">
        <dbReference type="Rhea" id="RHEA:62825"/>
    </physiologicalReaction>
</comment>
<evidence type="ECO:0000256" key="19">
    <source>
        <dbReference type="RuleBase" id="RU003832"/>
    </source>
</evidence>
<evidence type="ECO:0000256" key="2">
    <source>
        <dbReference type="ARBA" id="ARBA00004922"/>
    </source>
</evidence>
<feature type="domain" description="Fucosyltransferase C-terminal" evidence="20">
    <location>
        <begin position="142"/>
        <end position="309"/>
    </location>
</feature>
<evidence type="ECO:0000313" key="23">
    <source>
        <dbReference type="Proteomes" id="UP001295444"/>
    </source>
</evidence>
<dbReference type="InterPro" id="IPR031481">
    <property type="entry name" value="Glyco_tran_10_N"/>
</dbReference>
<evidence type="ECO:0000256" key="5">
    <source>
        <dbReference type="ARBA" id="ARBA00022679"/>
    </source>
</evidence>
<keyword evidence="6 19" id="KW-0812">Transmembrane</keyword>
<protein>
    <recommendedName>
        <fullName evidence="19">Fucosyltransferase</fullName>
        <ecNumber evidence="19">2.4.1.-</ecNumber>
    </recommendedName>
</protein>
<evidence type="ECO:0000256" key="9">
    <source>
        <dbReference type="ARBA" id="ARBA00023034"/>
    </source>
</evidence>
<keyword evidence="4 19" id="KW-0328">Glycosyltransferase</keyword>
<dbReference type="EC" id="2.4.1.-" evidence="19"/>
<evidence type="ECO:0000256" key="7">
    <source>
        <dbReference type="ARBA" id="ARBA00022968"/>
    </source>
</evidence>
<evidence type="ECO:0000256" key="8">
    <source>
        <dbReference type="ARBA" id="ARBA00022989"/>
    </source>
</evidence>
<comment type="catalytic activity">
    <reaction evidence="15">
        <text>a beta-D-galactosyl-(1-&gt;3)-N-acetyl-beta-D-glucosaminyl derivative + GDP-beta-L-fucose = a beta-D-galactosyl-(1-&gt;3)-[alpha-L-fucosyl-(1-&gt;4)]-N-acetyl-beta-D-glucosaminyl derivative + GDP + H(+)</text>
        <dbReference type="Rhea" id="RHEA:23628"/>
        <dbReference type="ChEBI" id="CHEBI:15378"/>
        <dbReference type="ChEBI" id="CHEBI:57273"/>
        <dbReference type="ChEBI" id="CHEBI:58189"/>
        <dbReference type="ChEBI" id="CHEBI:133506"/>
        <dbReference type="ChEBI" id="CHEBI:140304"/>
        <dbReference type="EC" id="2.4.1.65"/>
    </reaction>
    <physiologicalReaction direction="left-to-right" evidence="15">
        <dbReference type="Rhea" id="RHEA:23629"/>
    </physiologicalReaction>
</comment>
<dbReference type="PANTHER" id="PTHR11929:SF11">
    <property type="entry name" value="4-GALACTOSYL-N-ACETYLGLUCOSAMINIDE 3-ALPHA-L-FUCOSYLTRANSFERASE FUT5"/>
    <property type="match status" value="1"/>
</dbReference>